<comment type="caution">
    <text evidence="12">The sequence shown here is derived from an EMBL/GenBank/DDBJ whole genome shotgun (WGS) entry which is preliminary data.</text>
</comment>
<evidence type="ECO:0000313" key="12">
    <source>
        <dbReference type="EMBL" id="HIV62667.1"/>
    </source>
</evidence>
<comment type="similarity">
    <text evidence="2 10">Belongs to the short-chain dehydrogenases/reductases (SDR) family.</text>
</comment>
<name>A0A9D1TI25_9FIRM</name>
<dbReference type="GO" id="GO:0008202">
    <property type="term" value="P:steroid metabolic process"/>
    <property type="evidence" value="ECO:0007669"/>
    <property type="project" value="UniProtKB-KW"/>
</dbReference>
<dbReference type="Gene3D" id="3.40.50.720">
    <property type="entry name" value="NAD(P)-binding Rossmann-like Domain"/>
    <property type="match status" value="1"/>
</dbReference>
<dbReference type="GO" id="GO:0051287">
    <property type="term" value="F:NAD binding"/>
    <property type="evidence" value="ECO:0007669"/>
    <property type="project" value="UniProtKB-UniRule"/>
</dbReference>
<dbReference type="EMBL" id="DXIE01000043">
    <property type="protein sequence ID" value="HIV62667.1"/>
    <property type="molecule type" value="Genomic_DNA"/>
</dbReference>
<dbReference type="AlphaFoldDB" id="A0A9D1TI25"/>
<evidence type="ECO:0000256" key="5">
    <source>
        <dbReference type="ARBA" id="ARBA00023002"/>
    </source>
</evidence>
<dbReference type="InterPro" id="IPR050259">
    <property type="entry name" value="SDR"/>
</dbReference>
<dbReference type="NCBIfam" id="TIGR01830">
    <property type="entry name" value="3oxo_ACP_reduc"/>
    <property type="match status" value="1"/>
</dbReference>
<comment type="function">
    <text evidence="10">Catalyzes the NADPH-dependent reduction of beta-ketoacyl-ACP substrates to beta-hydroxyacyl-ACP products, the first reductive step in the elongation cycle of fatty acid biosynthesis.</text>
</comment>
<proteinExistence type="inferred from homology"/>
<keyword evidence="6" id="KW-0753">Steroid metabolism</keyword>
<keyword evidence="10" id="KW-0443">Lipid metabolism</keyword>
<feature type="binding site" evidence="9">
    <location>
        <position position="86"/>
    </location>
    <ligand>
        <name>NADP(+)</name>
        <dbReference type="ChEBI" id="CHEBI:58349"/>
    </ligand>
</feature>
<gene>
    <name evidence="12" type="primary">fabG</name>
    <name evidence="12" type="ORF">H9746_07495</name>
</gene>
<evidence type="ECO:0000256" key="9">
    <source>
        <dbReference type="PIRSR" id="PIRSR611284-2"/>
    </source>
</evidence>
<dbReference type="PRINTS" id="PR00080">
    <property type="entry name" value="SDRFAMILY"/>
</dbReference>
<evidence type="ECO:0000259" key="11">
    <source>
        <dbReference type="SMART" id="SM00822"/>
    </source>
</evidence>
<dbReference type="InterPro" id="IPR020904">
    <property type="entry name" value="Sc_DH/Rdtase_CS"/>
</dbReference>
<dbReference type="PANTHER" id="PTHR42879">
    <property type="entry name" value="3-OXOACYL-(ACYL-CARRIER-PROTEIN) REDUCTASE"/>
    <property type="match status" value="1"/>
</dbReference>
<dbReference type="SMART" id="SM00822">
    <property type="entry name" value="PKS_KR"/>
    <property type="match status" value="1"/>
</dbReference>
<dbReference type="Proteomes" id="UP000886808">
    <property type="component" value="Unassembled WGS sequence"/>
</dbReference>
<sequence length="242" mass="25385">MSVAVVTGGSRGIGAAIAKRLAKDGYDVVINCASSVEKAENVAKECREFGVKAVAMQWDVSDHAACKQALDKIKEDMGVPYVLVNNAGITKDGLMVRMKEEQFDDVIRINLKGAYNMLQLCGSMMMRAKQGKIINISSVSGIAGNMGQINYCAAKAGLIGMTKTAAKELGARGITVNAVAPGFIDTDMTAVLGDDIKEGAKKQIALGRFGKPEEIAAAVAFLASDEASFITGQTLVVDGGMI</sequence>
<dbReference type="PRINTS" id="PR00081">
    <property type="entry name" value="GDHRDH"/>
</dbReference>
<evidence type="ECO:0000256" key="4">
    <source>
        <dbReference type="ARBA" id="ARBA00022857"/>
    </source>
</evidence>
<dbReference type="CDD" id="cd05333">
    <property type="entry name" value="BKR_SDR_c"/>
    <property type="match status" value="1"/>
</dbReference>
<accession>A0A9D1TI25</accession>
<feature type="binding site" evidence="9">
    <location>
        <position position="184"/>
    </location>
    <ligand>
        <name>NADP(+)</name>
        <dbReference type="ChEBI" id="CHEBI:58349"/>
    </ligand>
</feature>
<evidence type="ECO:0000256" key="1">
    <source>
        <dbReference type="ARBA" id="ARBA00005194"/>
    </source>
</evidence>
<dbReference type="EC" id="1.1.1.100" evidence="3 10"/>
<dbReference type="InterPro" id="IPR036291">
    <property type="entry name" value="NAD(P)-bd_dom_sf"/>
</dbReference>
<dbReference type="GO" id="GO:0006633">
    <property type="term" value="P:fatty acid biosynthetic process"/>
    <property type="evidence" value="ECO:0007669"/>
    <property type="project" value="UniProtKB-KW"/>
</dbReference>
<dbReference type="PROSITE" id="PS00061">
    <property type="entry name" value="ADH_SHORT"/>
    <property type="match status" value="1"/>
</dbReference>
<comment type="pathway">
    <text evidence="1 10">Lipid metabolism; fatty acid biosynthesis.</text>
</comment>
<evidence type="ECO:0000256" key="8">
    <source>
        <dbReference type="PIRSR" id="PIRSR611284-1"/>
    </source>
</evidence>
<keyword evidence="10" id="KW-0444">Lipid biosynthesis</keyword>
<keyword evidence="10" id="KW-0275">Fatty acid biosynthesis</keyword>
<keyword evidence="5 10" id="KW-0560">Oxidoreductase</keyword>
<dbReference type="InterPro" id="IPR011284">
    <property type="entry name" value="3oxo_ACP_reduc"/>
</dbReference>
<feature type="binding site" evidence="9">
    <location>
        <begin position="8"/>
        <end position="11"/>
    </location>
    <ligand>
        <name>NADP(+)</name>
        <dbReference type="ChEBI" id="CHEBI:58349"/>
    </ligand>
</feature>
<reference evidence="12" key="1">
    <citation type="journal article" date="2021" name="PeerJ">
        <title>Extensive microbial diversity within the chicken gut microbiome revealed by metagenomics and culture.</title>
        <authorList>
            <person name="Gilroy R."/>
            <person name="Ravi A."/>
            <person name="Getino M."/>
            <person name="Pursley I."/>
            <person name="Horton D.L."/>
            <person name="Alikhan N.F."/>
            <person name="Baker D."/>
            <person name="Gharbi K."/>
            <person name="Hall N."/>
            <person name="Watson M."/>
            <person name="Adriaenssens E.M."/>
            <person name="Foster-Nyarko E."/>
            <person name="Jarju S."/>
            <person name="Secka A."/>
            <person name="Antonio M."/>
            <person name="Oren A."/>
            <person name="Chaudhuri R.R."/>
            <person name="La Ragione R."/>
            <person name="Hildebrand F."/>
            <person name="Pallen M.J."/>
        </authorList>
    </citation>
    <scope>NUCLEOTIDE SEQUENCE</scope>
    <source>
        <strain evidence="12">CHK193-4272</strain>
    </source>
</reference>
<protein>
    <recommendedName>
        <fullName evidence="3 10">3-oxoacyl-[acyl-carrier-protein] reductase</fullName>
        <ecNumber evidence="3 10">1.1.1.100</ecNumber>
    </recommendedName>
</protein>
<evidence type="ECO:0000256" key="3">
    <source>
        <dbReference type="ARBA" id="ARBA00012948"/>
    </source>
</evidence>
<evidence type="ECO:0000256" key="7">
    <source>
        <dbReference type="ARBA" id="ARBA00048508"/>
    </source>
</evidence>
<evidence type="ECO:0000313" key="13">
    <source>
        <dbReference type="Proteomes" id="UP000886808"/>
    </source>
</evidence>
<comment type="catalytic activity">
    <reaction evidence="7 10">
        <text>a (3R)-hydroxyacyl-[ACP] + NADP(+) = a 3-oxoacyl-[ACP] + NADPH + H(+)</text>
        <dbReference type="Rhea" id="RHEA:17397"/>
        <dbReference type="Rhea" id="RHEA-COMP:9916"/>
        <dbReference type="Rhea" id="RHEA-COMP:9945"/>
        <dbReference type="ChEBI" id="CHEBI:15378"/>
        <dbReference type="ChEBI" id="CHEBI:57783"/>
        <dbReference type="ChEBI" id="CHEBI:58349"/>
        <dbReference type="ChEBI" id="CHEBI:78776"/>
        <dbReference type="ChEBI" id="CHEBI:78827"/>
        <dbReference type="EC" id="1.1.1.100"/>
    </reaction>
</comment>
<feature type="domain" description="Ketoreductase" evidence="11">
    <location>
        <begin position="2"/>
        <end position="182"/>
    </location>
</feature>
<reference evidence="12" key="2">
    <citation type="submission" date="2021-04" db="EMBL/GenBank/DDBJ databases">
        <authorList>
            <person name="Gilroy R."/>
        </authorList>
    </citation>
    <scope>NUCLEOTIDE SEQUENCE</scope>
    <source>
        <strain evidence="12">CHK193-4272</strain>
    </source>
</reference>
<dbReference type="GO" id="GO:0004316">
    <property type="term" value="F:3-oxoacyl-[acyl-carrier-protein] reductase (NADPH) activity"/>
    <property type="evidence" value="ECO:0007669"/>
    <property type="project" value="UniProtKB-UniRule"/>
</dbReference>
<dbReference type="NCBIfam" id="NF009466">
    <property type="entry name" value="PRK12826.1-2"/>
    <property type="match status" value="1"/>
</dbReference>
<organism evidence="12 13">
    <name type="scientific">Candidatus Butyricicoccus avistercoris</name>
    <dbReference type="NCBI Taxonomy" id="2838518"/>
    <lineage>
        <taxon>Bacteria</taxon>
        <taxon>Bacillati</taxon>
        <taxon>Bacillota</taxon>
        <taxon>Clostridia</taxon>
        <taxon>Eubacteriales</taxon>
        <taxon>Butyricicoccaceae</taxon>
        <taxon>Butyricicoccus</taxon>
    </lineage>
</organism>
<dbReference type="NCBIfam" id="NF005559">
    <property type="entry name" value="PRK07231.1"/>
    <property type="match status" value="1"/>
</dbReference>
<dbReference type="FunFam" id="3.40.50.720:FF:000115">
    <property type="entry name" value="3-oxoacyl-[acyl-carrier-protein] reductase FabG"/>
    <property type="match status" value="1"/>
</dbReference>
<dbReference type="PANTHER" id="PTHR42879:SF2">
    <property type="entry name" value="3-OXOACYL-[ACYL-CARRIER-PROTEIN] REDUCTASE FABG"/>
    <property type="match status" value="1"/>
</dbReference>
<evidence type="ECO:0000256" key="2">
    <source>
        <dbReference type="ARBA" id="ARBA00006484"/>
    </source>
</evidence>
<keyword evidence="10" id="KW-0276">Fatty acid metabolism</keyword>
<dbReference type="InterPro" id="IPR002347">
    <property type="entry name" value="SDR_fam"/>
</dbReference>
<evidence type="ECO:0000256" key="10">
    <source>
        <dbReference type="RuleBase" id="RU366074"/>
    </source>
</evidence>
<feature type="binding site" evidence="9">
    <location>
        <begin position="151"/>
        <end position="155"/>
    </location>
    <ligand>
        <name>NADP(+)</name>
        <dbReference type="ChEBI" id="CHEBI:58349"/>
    </ligand>
</feature>
<evidence type="ECO:0000256" key="6">
    <source>
        <dbReference type="ARBA" id="ARBA00023221"/>
    </source>
</evidence>
<comment type="subunit">
    <text evidence="10">Homotetramer.</text>
</comment>
<keyword evidence="4 9" id="KW-0521">NADP</keyword>
<feature type="active site" description="Proton acceptor" evidence="8">
    <location>
        <position position="151"/>
    </location>
</feature>
<dbReference type="InterPro" id="IPR057326">
    <property type="entry name" value="KR_dom"/>
</dbReference>
<dbReference type="SUPFAM" id="SSF51735">
    <property type="entry name" value="NAD(P)-binding Rossmann-fold domains"/>
    <property type="match status" value="1"/>
</dbReference>
<dbReference type="Pfam" id="PF13561">
    <property type="entry name" value="adh_short_C2"/>
    <property type="match status" value="1"/>
</dbReference>